<comment type="caution">
    <text evidence="1">The sequence shown here is derived from an EMBL/GenBank/DDBJ whole genome shotgun (WGS) entry which is preliminary data.</text>
</comment>
<dbReference type="Gene3D" id="3.40.50.300">
    <property type="entry name" value="P-loop containing nucleotide triphosphate hydrolases"/>
    <property type="match status" value="1"/>
</dbReference>
<accession>A0A0J8ALL9</accession>
<dbReference type="PATRIC" id="fig|1114963.3.peg.2599"/>
<sequence length="311" mass="33473">MTATYRVFGLDVRFPREVPTLRGARIGDDTAADVHVAFAPVAPLPVMETVNDDLDTSWNAEGLTIAVEEVGRFLIRGGHTIVVDPYPGVSQAEIDLYLAGSIMGAILHQRAIMPLHCNAFACGGAAVLLCGDSGAGKSTLAAWFEGRGRPLLTDDVCAVTFDPKGTALGHPGMPRLRLWDDALEAMERIGQAACSVPWADGKFELEMSSDRVRQPLPIAAIYHLREAEPDSGFAITALRGLPAIDAITSSIYRRRIGDLVGHTAGYLQDTARLATGTPVFRVERTWGMEHFNREAALIEDHAIALCSQIAA</sequence>
<dbReference type="InterPro" id="IPR025662">
    <property type="entry name" value="Sigma_54_int_dom_ATP-bd_1"/>
</dbReference>
<protein>
    <recommendedName>
        <fullName evidence="3">HPr kinase</fullName>
    </recommendedName>
</protein>
<dbReference type="EMBL" id="JACU01000005">
    <property type="protein sequence ID" value="KMS55490.1"/>
    <property type="molecule type" value="Genomic_DNA"/>
</dbReference>
<proteinExistence type="predicted"/>
<evidence type="ECO:0008006" key="3">
    <source>
        <dbReference type="Google" id="ProtNLM"/>
    </source>
</evidence>
<name>A0A0J8ALL9_9SPHN</name>
<organism evidence="1 2">
    <name type="scientific">Novosphingobium barchaimii LL02</name>
    <dbReference type="NCBI Taxonomy" id="1114963"/>
    <lineage>
        <taxon>Bacteria</taxon>
        <taxon>Pseudomonadati</taxon>
        <taxon>Pseudomonadota</taxon>
        <taxon>Alphaproteobacteria</taxon>
        <taxon>Sphingomonadales</taxon>
        <taxon>Sphingomonadaceae</taxon>
        <taxon>Novosphingobium</taxon>
    </lineage>
</organism>
<reference evidence="1 2" key="1">
    <citation type="journal article" date="2015" name="G3 (Bethesda)">
        <title>Insights into Ongoing Evolution of the Hexachlorocyclohexane Catabolic Pathway from Comparative Genomics of Ten Sphingomonadaceae Strains.</title>
        <authorList>
            <person name="Pearce S.L."/>
            <person name="Oakeshott J.G."/>
            <person name="Pandey G."/>
        </authorList>
    </citation>
    <scope>NUCLEOTIDE SEQUENCE [LARGE SCALE GENOMIC DNA]</scope>
    <source>
        <strain evidence="1 2">LL02</strain>
    </source>
</reference>
<dbReference type="InterPro" id="IPR027417">
    <property type="entry name" value="P-loop_NTPase"/>
</dbReference>
<gene>
    <name evidence="1" type="ORF">V474_18810</name>
</gene>
<evidence type="ECO:0000313" key="1">
    <source>
        <dbReference type="EMBL" id="KMS55490.1"/>
    </source>
</evidence>
<dbReference type="SUPFAM" id="SSF53795">
    <property type="entry name" value="PEP carboxykinase-like"/>
    <property type="match status" value="1"/>
</dbReference>
<dbReference type="Proteomes" id="UP000052268">
    <property type="component" value="Unassembled WGS sequence"/>
</dbReference>
<dbReference type="AlphaFoldDB" id="A0A0J8ALL9"/>
<dbReference type="PROSITE" id="PS00675">
    <property type="entry name" value="SIGMA54_INTERACT_1"/>
    <property type="match status" value="1"/>
</dbReference>
<keyword evidence="2" id="KW-1185">Reference proteome</keyword>
<evidence type="ECO:0000313" key="2">
    <source>
        <dbReference type="Proteomes" id="UP000052268"/>
    </source>
</evidence>